<accession>A0ABZ2UZM6</accession>
<gene>
    <name evidence="3" type="ORF">AABB29_10235</name>
</gene>
<evidence type="ECO:0000313" key="3">
    <source>
        <dbReference type="EMBL" id="WZC47323.1"/>
    </source>
</evidence>
<dbReference type="EMBL" id="CP150951">
    <property type="protein sequence ID" value="WZC47323.1"/>
    <property type="molecule type" value="Genomic_DNA"/>
</dbReference>
<sequence length="167" mass="18527">MMRVLVMLSLAMATPAIAQSGDPTVGFTLDDRVMNAAIAEAQHSLPLFLCETVDDEGYGPEGGFVKVRVPVNPSRNEHEIIWVGPFAAWDSQNFAGFLANQPNAIDGMNRGDQLDFTYDMIVDWSWNDPKGNIYGHYTTRVIYEMQGQTDVLADFATPPFDATWSCE</sequence>
<keyword evidence="1" id="KW-0732">Signal</keyword>
<dbReference type="Pfam" id="PF10077">
    <property type="entry name" value="DUF2314"/>
    <property type="match status" value="1"/>
</dbReference>
<feature type="signal peptide" evidence="1">
    <location>
        <begin position="1"/>
        <end position="18"/>
    </location>
</feature>
<name>A0ABZ2UZM6_9RHOB</name>
<keyword evidence="4" id="KW-1185">Reference proteome</keyword>
<evidence type="ECO:0000259" key="2">
    <source>
        <dbReference type="Pfam" id="PF10077"/>
    </source>
</evidence>
<organism evidence="3 4">
    <name type="scientific">Yoonia phaeophyticola</name>
    <dbReference type="NCBI Taxonomy" id="3137369"/>
    <lineage>
        <taxon>Bacteria</taxon>
        <taxon>Pseudomonadati</taxon>
        <taxon>Pseudomonadota</taxon>
        <taxon>Alphaproteobacteria</taxon>
        <taxon>Rhodobacterales</taxon>
        <taxon>Paracoccaceae</taxon>
        <taxon>Yoonia</taxon>
    </lineage>
</organism>
<dbReference type="InterPro" id="IPR018756">
    <property type="entry name" value="DUF2314"/>
</dbReference>
<evidence type="ECO:0000313" key="4">
    <source>
        <dbReference type="Proteomes" id="UP001440612"/>
    </source>
</evidence>
<evidence type="ECO:0000256" key="1">
    <source>
        <dbReference type="SAM" id="SignalP"/>
    </source>
</evidence>
<dbReference type="RefSeq" id="WP_341365443.1">
    <property type="nucleotide sequence ID" value="NZ_CP150951.2"/>
</dbReference>
<reference evidence="4" key="1">
    <citation type="submission" date="2024-04" db="EMBL/GenBank/DDBJ databases">
        <title>Phylogenomic analyses of a clade within the roseobacter group suggest taxonomic reassignments of species of the genera Aestuariivita, Citreicella, Loktanella, Nautella, Pelagibaca, Ruegeria, Thalassobius, Thiobacimonas and Tropicibacter, and the proposal o.</title>
        <authorList>
            <person name="Jeon C.O."/>
        </authorList>
    </citation>
    <scope>NUCLEOTIDE SEQUENCE [LARGE SCALE GENOMIC DNA]</scope>
    <source>
        <strain evidence="4">BS5-3</strain>
    </source>
</reference>
<feature type="chain" id="PRO_5045978000" evidence="1">
    <location>
        <begin position="19"/>
        <end position="167"/>
    </location>
</feature>
<dbReference type="Proteomes" id="UP001440612">
    <property type="component" value="Chromosome"/>
</dbReference>
<proteinExistence type="predicted"/>
<protein>
    <submittedName>
        <fullName evidence="3">DUF2314 domain-containing protein</fullName>
    </submittedName>
</protein>
<feature type="domain" description="DUF2314" evidence="2">
    <location>
        <begin position="31"/>
        <end position="144"/>
    </location>
</feature>